<dbReference type="AlphaFoldDB" id="A0A0F9HJN4"/>
<proteinExistence type="predicted"/>
<evidence type="ECO:0000313" key="1">
    <source>
        <dbReference type="EMBL" id="KKM03387.1"/>
    </source>
</evidence>
<sequence length="139" mass="15399">MIDIVKFSSAGLNDYGPPLQDAIDSLRDDNDYWPPKSGGRIHFPARSLGYPIKTPVTVNCGGITISGEGSHNNFACVLYWRGENRDEALFNFVAPTDRREQSTGFSMKDIKLFGGGATQPQRGSVFRFSNNTKYTASLW</sequence>
<protein>
    <submittedName>
        <fullName evidence="1">Uncharacterized protein</fullName>
    </submittedName>
</protein>
<reference evidence="1" key="1">
    <citation type="journal article" date="2015" name="Nature">
        <title>Complex archaea that bridge the gap between prokaryotes and eukaryotes.</title>
        <authorList>
            <person name="Spang A."/>
            <person name="Saw J.H."/>
            <person name="Jorgensen S.L."/>
            <person name="Zaremba-Niedzwiedzka K."/>
            <person name="Martijn J."/>
            <person name="Lind A.E."/>
            <person name="van Eijk R."/>
            <person name="Schleper C."/>
            <person name="Guy L."/>
            <person name="Ettema T.J."/>
        </authorList>
    </citation>
    <scope>NUCLEOTIDE SEQUENCE</scope>
</reference>
<accession>A0A0F9HJN4</accession>
<feature type="non-terminal residue" evidence="1">
    <location>
        <position position="139"/>
    </location>
</feature>
<name>A0A0F9HJN4_9ZZZZ</name>
<comment type="caution">
    <text evidence="1">The sequence shown here is derived from an EMBL/GenBank/DDBJ whole genome shotgun (WGS) entry which is preliminary data.</text>
</comment>
<dbReference type="EMBL" id="LAZR01016694">
    <property type="protein sequence ID" value="KKM03387.1"/>
    <property type="molecule type" value="Genomic_DNA"/>
</dbReference>
<organism evidence="1">
    <name type="scientific">marine sediment metagenome</name>
    <dbReference type="NCBI Taxonomy" id="412755"/>
    <lineage>
        <taxon>unclassified sequences</taxon>
        <taxon>metagenomes</taxon>
        <taxon>ecological metagenomes</taxon>
    </lineage>
</organism>
<gene>
    <name evidence="1" type="ORF">LCGC14_1774990</name>
</gene>